<name>A0A2P2QDY4_RHIMU</name>
<accession>A0A2P2QDY4</accession>
<protein>
    <submittedName>
        <fullName evidence="1">Uncharacterized protein</fullName>
    </submittedName>
</protein>
<evidence type="ECO:0000313" key="1">
    <source>
        <dbReference type="EMBL" id="MBX65240.1"/>
    </source>
</evidence>
<reference evidence="1" key="1">
    <citation type="submission" date="2018-02" db="EMBL/GenBank/DDBJ databases">
        <title>Rhizophora mucronata_Transcriptome.</title>
        <authorList>
            <person name="Meera S.P."/>
            <person name="Sreeshan A."/>
            <person name="Augustine A."/>
        </authorList>
    </citation>
    <scope>NUCLEOTIDE SEQUENCE</scope>
    <source>
        <tissue evidence="1">Leaf</tissue>
    </source>
</reference>
<proteinExistence type="predicted"/>
<sequence>MQSPSSIQFMIPLSESLCLKFDTFS</sequence>
<organism evidence="1">
    <name type="scientific">Rhizophora mucronata</name>
    <name type="common">Asiatic mangrove</name>
    <dbReference type="NCBI Taxonomy" id="61149"/>
    <lineage>
        <taxon>Eukaryota</taxon>
        <taxon>Viridiplantae</taxon>
        <taxon>Streptophyta</taxon>
        <taxon>Embryophyta</taxon>
        <taxon>Tracheophyta</taxon>
        <taxon>Spermatophyta</taxon>
        <taxon>Magnoliopsida</taxon>
        <taxon>eudicotyledons</taxon>
        <taxon>Gunneridae</taxon>
        <taxon>Pentapetalae</taxon>
        <taxon>rosids</taxon>
        <taxon>fabids</taxon>
        <taxon>Malpighiales</taxon>
        <taxon>Rhizophoraceae</taxon>
        <taxon>Rhizophora</taxon>
    </lineage>
</organism>
<dbReference type="AlphaFoldDB" id="A0A2P2QDY4"/>
<dbReference type="EMBL" id="GGEC01084756">
    <property type="protein sequence ID" value="MBX65240.1"/>
    <property type="molecule type" value="Transcribed_RNA"/>
</dbReference>